<dbReference type="SUPFAM" id="SSF56112">
    <property type="entry name" value="Protein kinase-like (PK-like)"/>
    <property type="match status" value="1"/>
</dbReference>
<gene>
    <name evidence="7" type="ORF">RJ640_014346</name>
</gene>
<evidence type="ECO:0000313" key="7">
    <source>
        <dbReference type="EMBL" id="KAK2972288.1"/>
    </source>
</evidence>
<organism evidence="7 8">
    <name type="scientific">Escallonia rubra</name>
    <dbReference type="NCBI Taxonomy" id="112253"/>
    <lineage>
        <taxon>Eukaryota</taxon>
        <taxon>Viridiplantae</taxon>
        <taxon>Streptophyta</taxon>
        <taxon>Embryophyta</taxon>
        <taxon>Tracheophyta</taxon>
        <taxon>Spermatophyta</taxon>
        <taxon>Magnoliopsida</taxon>
        <taxon>eudicotyledons</taxon>
        <taxon>Gunneridae</taxon>
        <taxon>Pentapetalae</taxon>
        <taxon>asterids</taxon>
        <taxon>campanulids</taxon>
        <taxon>Escalloniales</taxon>
        <taxon>Escalloniaceae</taxon>
        <taxon>Escallonia</taxon>
    </lineage>
</organism>
<dbReference type="InterPro" id="IPR008271">
    <property type="entry name" value="Ser/Thr_kinase_AS"/>
</dbReference>
<comment type="subcellular location">
    <subcellularLocation>
        <location evidence="1">Membrane</location>
        <topology evidence="1">Single-pass membrane protein</topology>
    </subcellularLocation>
</comment>
<evidence type="ECO:0000313" key="8">
    <source>
        <dbReference type="Proteomes" id="UP001187471"/>
    </source>
</evidence>
<dbReference type="PROSITE" id="PS50011">
    <property type="entry name" value="PROTEIN_KINASE_DOM"/>
    <property type="match status" value="1"/>
</dbReference>
<sequence length="285" mass="32219">MFDLAYRKGPISVEASRELCLEDCNCEAFSCRQVGDVLCFPKSALFDGLQTLDFPGIMFLKLPTKVEASQTAVLLGSNAMCESRAPTVLLVKWCSLAFPIGSIESLIILSGWWFLLRKNRVPDTVEDGYRVLLSCFRRFSYAKMKKATNTFKVELGRGGSGVVYKRVLTDGRAVAVKRLGDMYQGEQEFWAEESTKGKINNINLARMWGFCSEWRNIPYTKRFNIALRIARGLAYLHHDCLEWVIHCDVKPENILLDSEFEPKIADFGLAKLSKRGDCGSEISRI</sequence>
<dbReference type="Gene3D" id="1.10.510.10">
    <property type="entry name" value="Transferase(Phosphotransferase) domain 1"/>
    <property type="match status" value="1"/>
</dbReference>
<keyword evidence="5" id="KW-0472">Membrane</keyword>
<evidence type="ECO:0000256" key="3">
    <source>
        <dbReference type="ARBA" id="ARBA00022729"/>
    </source>
</evidence>
<evidence type="ECO:0000259" key="6">
    <source>
        <dbReference type="PROSITE" id="PS50011"/>
    </source>
</evidence>
<keyword evidence="3" id="KW-0732">Signal</keyword>
<dbReference type="PANTHER" id="PTHR47974:SF4">
    <property type="entry name" value="RECEPTOR-LIKE SERINE_THREONINE-PROTEIN KINASE"/>
    <property type="match status" value="1"/>
</dbReference>
<dbReference type="GO" id="GO:0005524">
    <property type="term" value="F:ATP binding"/>
    <property type="evidence" value="ECO:0007669"/>
    <property type="project" value="InterPro"/>
</dbReference>
<proteinExistence type="predicted"/>
<name>A0AA88QLS8_9ASTE</name>
<feature type="domain" description="Protein kinase" evidence="6">
    <location>
        <begin position="149"/>
        <end position="285"/>
    </location>
</feature>
<evidence type="ECO:0000256" key="1">
    <source>
        <dbReference type="ARBA" id="ARBA00004167"/>
    </source>
</evidence>
<keyword evidence="2" id="KW-0812">Transmembrane</keyword>
<dbReference type="InterPro" id="IPR011009">
    <property type="entry name" value="Kinase-like_dom_sf"/>
</dbReference>
<dbReference type="InterPro" id="IPR000719">
    <property type="entry name" value="Prot_kinase_dom"/>
</dbReference>
<keyword evidence="4" id="KW-1133">Transmembrane helix</keyword>
<dbReference type="Gene3D" id="3.30.200.20">
    <property type="entry name" value="Phosphorylase Kinase, domain 1"/>
    <property type="match status" value="1"/>
</dbReference>
<dbReference type="AlphaFoldDB" id="A0AA88QLS8"/>
<comment type="caution">
    <text evidence="7">The sequence shown here is derived from an EMBL/GenBank/DDBJ whole genome shotgun (WGS) entry which is preliminary data.</text>
</comment>
<reference evidence="7" key="1">
    <citation type="submission" date="2022-12" db="EMBL/GenBank/DDBJ databases">
        <title>Draft genome assemblies for two species of Escallonia (Escalloniales).</title>
        <authorList>
            <person name="Chanderbali A."/>
            <person name="Dervinis C."/>
            <person name="Anghel I."/>
            <person name="Soltis D."/>
            <person name="Soltis P."/>
            <person name="Zapata F."/>
        </authorList>
    </citation>
    <scope>NUCLEOTIDE SEQUENCE</scope>
    <source>
        <strain evidence="7">UCBG92.1500</strain>
        <tissue evidence="7">Leaf</tissue>
    </source>
</reference>
<dbReference type="FunFam" id="1.10.510.10:FF:001424">
    <property type="entry name" value="Protein kinase superfamily protein"/>
    <property type="match status" value="1"/>
</dbReference>
<evidence type="ECO:0000256" key="2">
    <source>
        <dbReference type="ARBA" id="ARBA00022692"/>
    </source>
</evidence>
<evidence type="ECO:0000256" key="4">
    <source>
        <dbReference type="ARBA" id="ARBA00022989"/>
    </source>
</evidence>
<accession>A0AA88QLS8</accession>
<dbReference type="Proteomes" id="UP001187471">
    <property type="component" value="Unassembled WGS sequence"/>
</dbReference>
<dbReference type="PROSITE" id="PS00108">
    <property type="entry name" value="PROTEIN_KINASE_ST"/>
    <property type="match status" value="1"/>
</dbReference>
<dbReference type="Pfam" id="PF00069">
    <property type="entry name" value="Pkinase"/>
    <property type="match status" value="1"/>
</dbReference>
<dbReference type="EMBL" id="JAVXUO010002530">
    <property type="protein sequence ID" value="KAK2972288.1"/>
    <property type="molecule type" value="Genomic_DNA"/>
</dbReference>
<keyword evidence="8" id="KW-1185">Reference proteome</keyword>
<dbReference type="GO" id="GO:0016020">
    <property type="term" value="C:membrane"/>
    <property type="evidence" value="ECO:0007669"/>
    <property type="project" value="UniProtKB-SubCell"/>
</dbReference>
<evidence type="ECO:0000256" key="5">
    <source>
        <dbReference type="ARBA" id="ARBA00023136"/>
    </source>
</evidence>
<dbReference type="PANTHER" id="PTHR47974">
    <property type="entry name" value="OS07G0415500 PROTEIN"/>
    <property type="match status" value="1"/>
</dbReference>
<dbReference type="GO" id="GO:0004672">
    <property type="term" value="F:protein kinase activity"/>
    <property type="evidence" value="ECO:0007669"/>
    <property type="project" value="InterPro"/>
</dbReference>
<protein>
    <recommendedName>
        <fullName evidence="6">Protein kinase domain-containing protein</fullName>
    </recommendedName>
</protein>